<evidence type="ECO:0000313" key="2">
    <source>
        <dbReference type="Proteomes" id="UP001165136"/>
    </source>
</evidence>
<dbReference type="EMBL" id="BSTI01000029">
    <property type="protein sequence ID" value="GLY70983.1"/>
    <property type="molecule type" value="Genomic_DNA"/>
</dbReference>
<accession>A0A9W6R822</accession>
<protein>
    <submittedName>
        <fullName evidence="1">Uncharacterized protein</fullName>
    </submittedName>
</protein>
<dbReference type="Pfam" id="PF20062">
    <property type="entry name" value="DUF6461"/>
    <property type="match status" value="1"/>
</dbReference>
<proteinExistence type="predicted"/>
<keyword evidence="2" id="KW-1185">Reference proteome</keyword>
<evidence type="ECO:0000313" key="1">
    <source>
        <dbReference type="EMBL" id="GLY70983.1"/>
    </source>
</evidence>
<dbReference type="InterPro" id="IPR045592">
    <property type="entry name" value="DUF6461"/>
</dbReference>
<dbReference type="AlphaFoldDB" id="A0A9W6R822"/>
<organism evidence="1 2">
    <name type="scientific">Amycolatopsis taiwanensis</name>
    <dbReference type="NCBI Taxonomy" id="342230"/>
    <lineage>
        <taxon>Bacteria</taxon>
        <taxon>Bacillati</taxon>
        <taxon>Actinomycetota</taxon>
        <taxon>Actinomycetes</taxon>
        <taxon>Pseudonocardiales</taxon>
        <taxon>Pseudonocardiaceae</taxon>
        <taxon>Amycolatopsis</taxon>
    </lineage>
</organism>
<dbReference type="Proteomes" id="UP001165136">
    <property type="component" value="Unassembled WGS sequence"/>
</dbReference>
<sequence>MPSGSCYKGRMTADDDFGWVSGMLGDAACVTMVKTTDVDAVLRGFGGMASEAETIPLDEAWEYFEDTYTVALCRQGEYVFAIEDNGFQGSRPEVLRRVSRLGETVSSFWNVNALTRFSYAVDGRVKTSFEAGANSWREGEDPDCLASLVEEIDWELGHRPEGMLALAARVTGQPFSEEWLSGEFLIAPIVERVEDVLPVTLGYEQLEYDHPVLAAALRRADDESLLTVARAAVDEVVASAGLSEVPGDDTEFDELLRMARYEDADRLRLLALDAMRILRRAPNPLTAAFRTITTAKDARQVYHLDPAPMLAGFLDLLGNPPAPSGSDGAVAGEGGPLERHAWITDHWLGLAASVTYARGVPLDTVAAVFGDITLGTGPVSLTDTRQVALRREGDWTLAIAFNRHPFADEIVDALHPHATVLNIGWETNGNKLAYYAESDHDVTVIRPGQGDIPAPLASYATSLPAPTYINAVPWMLALGEAVTGIAFTPDSLDTQHTLLSPR</sequence>
<comment type="caution">
    <text evidence="1">The sequence shown here is derived from an EMBL/GenBank/DDBJ whole genome shotgun (WGS) entry which is preliminary data.</text>
</comment>
<gene>
    <name evidence="1" type="ORF">Atai01_76020</name>
</gene>
<reference evidence="1" key="1">
    <citation type="submission" date="2023-03" db="EMBL/GenBank/DDBJ databases">
        <title>Amycolatopsis taiwanensis NBRC 103393.</title>
        <authorList>
            <person name="Ichikawa N."/>
            <person name="Sato H."/>
            <person name="Tonouchi N."/>
        </authorList>
    </citation>
    <scope>NUCLEOTIDE SEQUENCE</scope>
    <source>
        <strain evidence="1">NBRC 103393</strain>
    </source>
</reference>
<name>A0A9W6R822_9PSEU</name>